<evidence type="ECO:0000313" key="2">
    <source>
        <dbReference type="Proteomes" id="UP000790709"/>
    </source>
</evidence>
<accession>A0ACB8BGU0</accession>
<reference evidence="1" key="1">
    <citation type="journal article" date="2021" name="New Phytol.">
        <title>Evolutionary innovations through gain and loss of genes in the ectomycorrhizal Boletales.</title>
        <authorList>
            <person name="Wu G."/>
            <person name="Miyauchi S."/>
            <person name="Morin E."/>
            <person name="Kuo A."/>
            <person name="Drula E."/>
            <person name="Varga T."/>
            <person name="Kohler A."/>
            <person name="Feng B."/>
            <person name="Cao Y."/>
            <person name="Lipzen A."/>
            <person name="Daum C."/>
            <person name="Hundley H."/>
            <person name="Pangilinan J."/>
            <person name="Johnson J."/>
            <person name="Barry K."/>
            <person name="LaButti K."/>
            <person name="Ng V."/>
            <person name="Ahrendt S."/>
            <person name="Min B."/>
            <person name="Choi I.G."/>
            <person name="Park H."/>
            <person name="Plett J.M."/>
            <person name="Magnuson J."/>
            <person name="Spatafora J.W."/>
            <person name="Nagy L.G."/>
            <person name="Henrissat B."/>
            <person name="Grigoriev I.V."/>
            <person name="Yang Z.L."/>
            <person name="Xu J."/>
            <person name="Martin F.M."/>
        </authorList>
    </citation>
    <scope>NUCLEOTIDE SEQUENCE</scope>
    <source>
        <strain evidence="1">KUC20120723A-06</strain>
    </source>
</reference>
<organism evidence="1 2">
    <name type="scientific">Leucogyrophana mollusca</name>
    <dbReference type="NCBI Taxonomy" id="85980"/>
    <lineage>
        <taxon>Eukaryota</taxon>
        <taxon>Fungi</taxon>
        <taxon>Dikarya</taxon>
        <taxon>Basidiomycota</taxon>
        <taxon>Agaricomycotina</taxon>
        <taxon>Agaricomycetes</taxon>
        <taxon>Agaricomycetidae</taxon>
        <taxon>Boletales</taxon>
        <taxon>Boletales incertae sedis</taxon>
        <taxon>Leucogyrophana</taxon>
    </lineage>
</organism>
<evidence type="ECO:0000313" key="1">
    <source>
        <dbReference type="EMBL" id="KAH7924701.1"/>
    </source>
</evidence>
<keyword evidence="2" id="KW-1185">Reference proteome</keyword>
<dbReference type="EMBL" id="MU266418">
    <property type="protein sequence ID" value="KAH7924701.1"/>
    <property type="molecule type" value="Genomic_DNA"/>
</dbReference>
<name>A0ACB8BGU0_9AGAM</name>
<protein>
    <submittedName>
        <fullName evidence="1">Uncharacterized protein</fullName>
    </submittedName>
</protein>
<proteinExistence type="predicted"/>
<sequence>MQPELTCQAPDALDTYARKSDCFQNAASLLRTRCGESHMGEDERVQAAIAMTLCELATARRHAPPMECGDFTGGRIPLPVGSAHQAQGECVEALSRSAQFWSSYSGYLREIRKFSLPSGNPNYVTLFEDGWTLVDVAKDIYRNITLEKVSLIRIILNREKISKTNIQGWEHSLRAFRDDLSTLHATTDKIQATSDAMATVLGDRIHSFFSDIEGTISGLQQQYQDSHLQSIAKVHGMMDDVYRHHSEFLSVLLPTFQQSISSELDTVFSLIADQNQRSFEAADYLRQQWILLESGFMSMHTSIRELQNSIDQASDALATSVNQAHAAHRIQQEATDSTARLVDVVTQLTALTYDEMQAINQTANMIKANIRQDTVGHWLKLAAISVLRSLWPGPSPIDNLLSSHSFRTGISLATVLWRLLELCFSLVTSACLVFNIKQFFPSLSPFSATHKKLALPVTMLPSHRSHELIYSQPPLDFALTPYHPPRDPRIIRQLSRPRISRIPNRLCNRPADYTLWN</sequence>
<gene>
    <name evidence="1" type="ORF">BV22DRAFT_1120007</name>
</gene>
<comment type="caution">
    <text evidence="1">The sequence shown here is derived from an EMBL/GenBank/DDBJ whole genome shotgun (WGS) entry which is preliminary data.</text>
</comment>
<dbReference type="Proteomes" id="UP000790709">
    <property type="component" value="Unassembled WGS sequence"/>
</dbReference>